<reference evidence="1" key="1">
    <citation type="submission" date="2023-10" db="EMBL/GenBank/DDBJ databases">
        <authorList>
            <person name="Noh H."/>
        </authorList>
    </citation>
    <scope>NUCLEOTIDE SEQUENCE</scope>
    <source>
        <strain evidence="1">DUCC4014</strain>
    </source>
</reference>
<gene>
    <name evidence="1" type="ORF">LOC62_06G007950</name>
</gene>
<organism evidence="1 2">
    <name type="scientific">Vanrija pseudolonga</name>
    <dbReference type="NCBI Taxonomy" id="143232"/>
    <lineage>
        <taxon>Eukaryota</taxon>
        <taxon>Fungi</taxon>
        <taxon>Dikarya</taxon>
        <taxon>Basidiomycota</taxon>
        <taxon>Agaricomycotina</taxon>
        <taxon>Tremellomycetes</taxon>
        <taxon>Trichosporonales</taxon>
        <taxon>Trichosporonaceae</taxon>
        <taxon>Vanrija</taxon>
    </lineage>
</organism>
<dbReference type="CDD" id="cd10527">
    <property type="entry name" value="SET_LSMT"/>
    <property type="match status" value="1"/>
</dbReference>
<dbReference type="GO" id="GO:0005634">
    <property type="term" value="C:nucleus"/>
    <property type="evidence" value="ECO:0007669"/>
    <property type="project" value="TreeGrafter"/>
</dbReference>
<dbReference type="RefSeq" id="XP_062630457.1">
    <property type="nucleotide sequence ID" value="XM_062774473.1"/>
</dbReference>
<dbReference type="EMBL" id="CP086719">
    <property type="protein sequence ID" value="WOO84431.1"/>
    <property type="molecule type" value="Genomic_DNA"/>
</dbReference>
<evidence type="ECO:0008006" key="3">
    <source>
        <dbReference type="Google" id="ProtNLM"/>
    </source>
</evidence>
<dbReference type="PANTHER" id="PTHR13271:SF34">
    <property type="entry name" value="N-LYSINE METHYLTRANSFERASE SETD6"/>
    <property type="match status" value="1"/>
</dbReference>
<dbReference type="PANTHER" id="PTHR13271">
    <property type="entry name" value="UNCHARACTERIZED PUTATIVE METHYLTRANSFERASE"/>
    <property type="match status" value="1"/>
</dbReference>
<dbReference type="AlphaFoldDB" id="A0AAF1BKB1"/>
<name>A0AAF1BKB1_9TREE</name>
<accession>A0AAF1BKB1</accession>
<protein>
    <recommendedName>
        <fullName evidence="3">SET domain-containing protein</fullName>
    </recommendedName>
</protein>
<dbReference type="Proteomes" id="UP000827549">
    <property type="component" value="Chromosome 6"/>
</dbReference>
<dbReference type="SUPFAM" id="SSF82199">
    <property type="entry name" value="SET domain"/>
    <property type="match status" value="1"/>
</dbReference>
<keyword evidence="2" id="KW-1185">Reference proteome</keyword>
<dbReference type="Gene3D" id="3.90.1410.10">
    <property type="entry name" value="set domain protein methyltransferase, domain 1"/>
    <property type="match status" value="1"/>
</dbReference>
<evidence type="ECO:0000313" key="1">
    <source>
        <dbReference type="EMBL" id="WOO84431.1"/>
    </source>
</evidence>
<dbReference type="InterPro" id="IPR046341">
    <property type="entry name" value="SET_dom_sf"/>
</dbReference>
<proteinExistence type="predicted"/>
<dbReference type="GeneID" id="87811120"/>
<dbReference type="GO" id="GO:0016279">
    <property type="term" value="F:protein-lysine N-methyltransferase activity"/>
    <property type="evidence" value="ECO:0007669"/>
    <property type="project" value="TreeGrafter"/>
</dbReference>
<sequence length="509" mass="54790">MNHGLLVGAAPPSRALLNEYLDATGVWRNDAVSIGDMADGGWRAIANRDMELGETICKIPKQALLSVRTADLRPPKSAGPGTTSHAILSLALALLNELRLGPDSGFWGYVQSLPRETVPIPALWPLYPDGSDARLAEKWLKGTEAERDLRRREGEGVGLVRVSSRIGHSRSQADMRTFYDAGKLPATRLHPERSPFEAFAHAFSLVSTRAFIIDLHHTIALCPFADVLNHAASSHTSLASDDFVCHVCGSLAPCAHDGGPNPARLAHLHPNARARIDNELDTVDMYVERCVAKGDEVMNSYGEGIGEARLLVEWGFVPPEDDADDDEEGFLGDGITWSLSELCDAERAAQWQAMDEGDDVDVEADDGALLAPRSAKNGVYHLNHSGQASVRLFGALWLANSGSHPSDDVRAGLKRAVRSAEAAWEAHVADDDPLPLDSAVLDAIKGVVALLERRRAGLPAMSVDELYAAREALVDAPLQSAALTVAINEVALVQAALERWSEFAKGLEG</sequence>
<dbReference type="InterPro" id="IPR050600">
    <property type="entry name" value="SETD3_SETD6_MTase"/>
</dbReference>
<evidence type="ECO:0000313" key="2">
    <source>
        <dbReference type="Proteomes" id="UP000827549"/>
    </source>
</evidence>